<feature type="signal peptide" evidence="2">
    <location>
        <begin position="1"/>
        <end position="17"/>
    </location>
</feature>
<proteinExistence type="predicted"/>
<keyword evidence="1" id="KW-1133">Transmembrane helix</keyword>
<protein>
    <submittedName>
        <fullName evidence="3">Uncharacterized protein</fullName>
    </submittedName>
</protein>
<gene>
    <name evidence="3" type="ORF">K491DRAFT_742118</name>
</gene>
<feature type="chain" id="PRO_5025338517" evidence="2">
    <location>
        <begin position="18"/>
        <end position="366"/>
    </location>
</feature>
<evidence type="ECO:0000256" key="1">
    <source>
        <dbReference type="SAM" id="Phobius"/>
    </source>
</evidence>
<reference evidence="3" key="1">
    <citation type="journal article" date="2020" name="Stud. Mycol.">
        <title>101 Dothideomycetes genomes: a test case for predicting lifestyles and emergence of pathogens.</title>
        <authorList>
            <person name="Haridas S."/>
            <person name="Albert R."/>
            <person name="Binder M."/>
            <person name="Bloem J."/>
            <person name="Labutti K."/>
            <person name="Salamov A."/>
            <person name="Andreopoulos B."/>
            <person name="Baker S."/>
            <person name="Barry K."/>
            <person name="Bills G."/>
            <person name="Bluhm B."/>
            <person name="Cannon C."/>
            <person name="Castanera R."/>
            <person name="Culley D."/>
            <person name="Daum C."/>
            <person name="Ezra D."/>
            <person name="Gonzalez J."/>
            <person name="Henrissat B."/>
            <person name="Kuo A."/>
            <person name="Liang C."/>
            <person name="Lipzen A."/>
            <person name="Lutzoni F."/>
            <person name="Magnuson J."/>
            <person name="Mondo S."/>
            <person name="Nolan M."/>
            <person name="Ohm R."/>
            <person name="Pangilinan J."/>
            <person name="Park H.-J."/>
            <person name="Ramirez L."/>
            <person name="Alfaro M."/>
            <person name="Sun H."/>
            <person name="Tritt A."/>
            <person name="Yoshinaga Y."/>
            <person name="Zwiers L.-H."/>
            <person name="Turgeon B."/>
            <person name="Goodwin S."/>
            <person name="Spatafora J."/>
            <person name="Crous P."/>
            <person name="Grigoriev I."/>
        </authorList>
    </citation>
    <scope>NUCLEOTIDE SEQUENCE</scope>
    <source>
        <strain evidence="3">CBS 122681</strain>
    </source>
</reference>
<dbReference type="Proteomes" id="UP000799324">
    <property type="component" value="Unassembled WGS sequence"/>
</dbReference>
<feature type="transmembrane region" description="Helical" evidence="1">
    <location>
        <begin position="31"/>
        <end position="49"/>
    </location>
</feature>
<keyword evidence="1" id="KW-0472">Membrane</keyword>
<dbReference type="OrthoDB" id="5377194at2759"/>
<evidence type="ECO:0000313" key="4">
    <source>
        <dbReference type="Proteomes" id="UP000799324"/>
    </source>
</evidence>
<keyword evidence="2" id="KW-0732">Signal</keyword>
<keyword evidence="1" id="KW-0812">Transmembrane</keyword>
<accession>A0A6A6TBW8</accession>
<dbReference type="AlphaFoldDB" id="A0A6A6TBW8"/>
<organism evidence="3 4">
    <name type="scientific">Lophiostoma macrostomum CBS 122681</name>
    <dbReference type="NCBI Taxonomy" id="1314788"/>
    <lineage>
        <taxon>Eukaryota</taxon>
        <taxon>Fungi</taxon>
        <taxon>Dikarya</taxon>
        <taxon>Ascomycota</taxon>
        <taxon>Pezizomycotina</taxon>
        <taxon>Dothideomycetes</taxon>
        <taxon>Pleosporomycetidae</taxon>
        <taxon>Pleosporales</taxon>
        <taxon>Lophiostomataceae</taxon>
        <taxon>Lophiostoma</taxon>
    </lineage>
</organism>
<dbReference type="EMBL" id="MU004325">
    <property type="protein sequence ID" value="KAF2657475.1"/>
    <property type="molecule type" value="Genomic_DNA"/>
</dbReference>
<name>A0A6A6TBW8_9PLEO</name>
<keyword evidence="4" id="KW-1185">Reference proteome</keyword>
<sequence>MLALILLFMFLGTAVVAMLKATACVRRVAMGVGVLLDFTLIVVLALDMVSAQWQFRWAARAHGRPYSRNLANTVMTVILTVMVMTAMYSQIWYDGLRAVVTHLETDTISAPSFPAIAVFQRWQNSQAEIYPNEFKCYSGPKDDNAVQCSSLSVEESLNTSSCDCGDSWPSAERVARGGDTVMWLGRNATYYSMLPSESTVSRGAGHFLTLQVFFSYNKTESFNNESVTLAPGMWVAIYDPTFDLAEALSSGEVYTAQIDANSHTVVDIGLVYYHLEVNFHLGRYSLDVCLLDVTISVRQNLDLVCDVDYEFWYLCHLTLEVQIPSFRRTVVREEFRYQWSNVVADAGAYFALVQFLSWIVSGSAWG</sequence>
<feature type="transmembrane region" description="Helical" evidence="1">
    <location>
        <begin position="70"/>
        <end position="93"/>
    </location>
</feature>
<evidence type="ECO:0000313" key="3">
    <source>
        <dbReference type="EMBL" id="KAF2657475.1"/>
    </source>
</evidence>
<evidence type="ECO:0000256" key="2">
    <source>
        <dbReference type="SAM" id="SignalP"/>
    </source>
</evidence>